<feature type="coiled-coil region" evidence="1">
    <location>
        <begin position="430"/>
        <end position="489"/>
    </location>
</feature>
<comment type="caution">
    <text evidence="3">The sequence shown here is derived from an EMBL/GenBank/DDBJ whole genome shotgun (WGS) entry which is preliminary data.</text>
</comment>
<dbReference type="PANTHER" id="PTHR32114">
    <property type="entry name" value="ABC TRANSPORTER ABCH.3"/>
    <property type="match status" value="1"/>
</dbReference>
<dbReference type="GO" id="GO:0016887">
    <property type="term" value="F:ATP hydrolysis activity"/>
    <property type="evidence" value="ECO:0007669"/>
    <property type="project" value="InterPro"/>
</dbReference>
<protein>
    <submittedName>
        <fullName evidence="3">DNA sulfur modification protein DndD</fullName>
    </submittedName>
</protein>
<dbReference type="EMBL" id="WKJM01000006">
    <property type="protein sequence ID" value="MRX08138.1"/>
    <property type="molecule type" value="Genomic_DNA"/>
</dbReference>
<feature type="coiled-coil region" evidence="1">
    <location>
        <begin position="184"/>
        <end position="289"/>
    </location>
</feature>
<keyword evidence="4" id="KW-1185">Reference proteome</keyword>
<proteinExistence type="predicted"/>
<sequence>MAKITFDEISIENFGPFRERQLINLAVLPARPVVLVKALNGSGKTTLLTALQVGLYGHKGANLARRSEYEHLISSLQRGDAHGNSVIEVKLSVDMAGDHRAVTLRREWTKRGTALVESLSILSNGLDDPEFADGWDEFINTILPAELVHLFLFDGEKIEALANPERLPDLLRRATEVFLGLGGIDALETDLRAVERRANTRKKEGSSELLNLRAEAERYEQERDGVHAKIIALTQKQAELNNTVDRAKIDLERYQLRASKSGLTAFEQAAKLKSEAESATKQYKDSRMALTAAMSDPFAPMAWLGEIWKEYKIHWDKEQLSRNAELLSSEFKKRDQRLLKSLKLPPKIYDLLKQTFRDDLADLRLPTRRATIFENGGNPHDVDERINDALRLLLQHAKGSEKASKVVAKAEQAVGTIPAKEQLAQVFALLQQHSQSLANAQNRLHDCMHELAEMRTYLLQIESRVNTAKEKLRTEFKDEAQELHGLQAAGRAKQVLTQFRERLMSSKAQWLSEMITAEFRKLLRKKHMISRVVIDPQTYAVSIEGSGQHLLPMERLSAGERQILAISVLSALIRERKGRFPVVVDTPLARLDNKHRNSLIDNFFSKISHQVLILSTDEEVHGDVYQALRPFIGTQHRLEYSEDEHRTTVINEQEPTHAD</sequence>
<keyword evidence="1" id="KW-0175">Coiled coil</keyword>
<evidence type="ECO:0000259" key="2">
    <source>
        <dbReference type="Pfam" id="PF13476"/>
    </source>
</evidence>
<organism evidence="3 4">
    <name type="scientific">Duganella alba</name>
    <dbReference type="NCBI Taxonomy" id="2666081"/>
    <lineage>
        <taxon>Bacteria</taxon>
        <taxon>Pseudomonadati</taxon>
        <taxon>Pseudomonadota</taxon>
        <taxon>Betaproteobacteria</taxon>
        <taxon>Burkholderiales</taxon>
        <taxon>Oxalobacteraceae</taxon>
        <taxon>Telluria group</taxon>
        <taxon>Duganella</taxon>
    </lineage>
</organism>
<dbReference type="AlphaFoldDB" id="A0A6L5QF37"/>
<dbReference type="InterPro" id="IPR027417">
    <property type="entry name" value="P-loop_NTPase"/>
</dbReference>
<dbReference type="Proteomes" id="UP000481037">
    <property type="component" value="Unassembled WGS sequence"/>
</dbReference>
<gene>
    <name evidence="3" type="primary">dndD</name>
    <name evidence="3" type="ORF">GJ697_09865</name>
</gene>
<name>A0A6L5QF37_9BURK</name>
<evidence type="ECO:0000313" key="3">
    <source>
        <dbReference type="EMBL" id="MRX08138.1"/>
    </source>
</evidence>
<evidence type="ECO:0000256" key="1">
    <source>
        <dbReference type="SAM" id="Coils"/>
    </source>
</evidence>
<accession>A0A6L5QF37</accession>
<dbReference type="Gene3D" id="3.40.50.300">
    <property type="entry name" value="P-loop containing nucleotide triphosphate hydrolases"/>
    <property type="match status" value="2"/>
</dbReference>
<evidence type="ECO:0000313" key="4">
    <source>
        <dbReference type="Proteomes" id="UP000481037"/>
    </source>
</evidence>
<dbReference type="RefSeq" id="WP_154363899.1">
    <property type="nucleotide sequence ID" value="NZ_WKJM01000006.1"/>
</dbReference>
<dbReference type="InterPro" id="IPR038729">
    <property type="entry name" value="Rad50/SbcC_AAA"/>
</dbReference>
<dbReference type="SUPFAM" id="SSF52540">
    <property type="entry name" value="P-loop containing nucleoside triphosphate hydrolases"/>
    <property type="match status" value="1"/>
</dbReference>
<reference evidence="3 4" key="1">
    <citation type="submission" date="2019-11" db="EMBL/GenBank/DDBJ databases">
        <title>Novel species isolated from a subtropical stream in China.</title>
        <authorList>
            <person name="Lu H."/>
        </authorList>
    </citation>
    <scope>NUCLEOTIDE SEQUENCE [LARGE SCALE GENOMIC DNA]</scope>
    <source>
        <strain evidence="3 4">FT25W</strain>
    </source>
</reference>
<dbReference type="NCBIfam" id="TIGR03185">
    <property type="entry name" value="DNA_S_dndD"/>
    <property type="match status" value="1"/>
</dbReference>
<dbReference type="PANTHER" id="PTHR32114:SF2">
    <property type="entry name" value="ABC TRANSPORTER ABCH.3"/>
    <property type="match status" value="1"/>
</dbReference>
<dbReference type="InterPro" id="IPR017599">
    <property type="entry name" value="DNA_S_DndD"/>
</dbReference>
<feature type="domain" description="Rad50/SbcC-type AAA" evidence="2">
    <location>
        <begin position="8"/>
        <end position="229"/>
    </location>
</feature>
<dbReference type="GO" id="GO:0006302">
    <property type="term" value="P:double-strand break repair"/>
    <property type="evidence" value="ECO:0007669"/>
    <property type="project" value="InterPro"/>
</dbReference>
<dbReference type="Pfam" id="PF13476">
    <property type="entry name" value="AAA_23"/>
    <property type="match status" value="1"/>
</dbReference>